<keyword evidence="1" id="KW-0732">Signal</keyword>
<gene>
    <name evidence="2" type="ORF">BZM27_26055</name>
</gene>
<evidence type="ECO:0000313" key="3">
    <source>
        <dbReference type="Proteomes" id="UP000294200"/>
    </source>
</evidence>
<reference evidence="2 3" key="1">
    <citation type="submission" date="2017-02" db="EMBL/GenBank/DDBJ databases">
        <title>Paraburkholderia sophoroidis sp. nov. and Paraburkholderia steynii sp. nov. rhizobial symbionts of the fynbos legume Hypocalyptus sophoroides.</title>
        <authorList>
            <person name="Steenkamp E.T."/>
            <person name="Beukes C.W."/>
            <person name="Van Zyl E."/>
            <person name="Avontuur J."/>
            <person name="Chan W.Y."/>
            <person name="Hassen A."/>
            <person name="Palmer M."/>
            <person name="Mthombeni L."/>
            <person name="Phalane F."/>
            <person name="Sereme K."/>
            <person name="Venter S.N."/>
        </authorList>
    </citation>
    <scope>NUCLEOTIDE SEQUENCE [LARGE SCALE GENOMIC DNA]</scope>
    <source>
        <strain evidence="2 3">HC1.1ba</strain>
    </source>
</reference>
<keyword evidence="3" id="KW-1185">Reference proteome</keyword>
<evidence type="ECO:0008006" key="4">
    <source>
        <dbReference type="Google" id="ProtNLM"/>
    </source>
</evidence>
<accession>A0A4R0X8C1</accession>
<proteinExistence type="predicted"/>
<name>A0A4R0X8C1_9BURK</name>
<evidence type="ECO:0000256" key="1">
    <source>
        <dbReference type="SAM" id="SignalP"/>
    </source>
</evidence>
<comment type="caution">
    <text evidence="2">The sequence shown here is derived from an EMBL/GenBank/DDBJ whole genome shotgun (WGS) entry which is preliminary data.</text>
</comment>
<sequence>MKALTRIALVAALTVLSSATVLCTAQTAAVAAPQKPKNWTPPNTKIFAQVLSEHIMASHPELLSITFHGVPPGAAAGTYTMFAGSYLDRIGNPDDPDDIDIITKGITIVDPRWHRSNDTVKKFVMMMPLRDAADQNIGLLVAAYKNDGRYGKGEKDFFMAGTALRDSLQKQIPSFNALFEPVR</sequence>
<feature type="signal peptide" evidence="1">
    <location>
        <begin position="1"/>
        <end position="31"/>
    </location>
</feature>
<evidence type="ECO:0000313" key="2">
    <source>
        <dbReference type="EMBL" id="TCG06483.1"/>
    </source>
</evidence>
<feature type="chain" id="PRO_5020986751" description="Polyketide cyclase" evidence="1">
    <location>
        <begin position="32"/>
        <end position="183"/>
    </location>
</feature>
<dbReference type="Proteomes" id="UP000294200">
    <property type="component" value="Unassembled WGS sequence"/>
</dbReference>
<dbReference type="AlphaFoldDB" id="A0A4R0X8C1"/>
<organism evidence="2 3">
    <name type="scientific">Paraburkholderia steynii</name>
    <dbReference type="NCBI Taxonomy" id="1245441"/>
    <lineage>
        <taxon>Bacteria</taxon>
        <taxon>Pseudomonadati</taxon>
        <taxon>Pseudomonadota</taxon>
        <taxon>Betaproteobacteria</taxon>
        <taxon>Burkholderiales</taxon>
        <taxon>Burkholderiaceae</taxon>
        <taxon>Paraburkholderia</taxon>
    </lineage>
</organism>
<protein>
    <recommendedName>
        <fullName evidence="4">Polyketide cyclase</fullName>
    </recommendedName>
</protein>
<dbReference type="EMBL" id="MWML01000106">
    <property type="protein sequence ID" value="TCG06483.1"/>
    <property type="molecule type" value="Genomic_DNA"/>
</dbReference>